<keyword evidence="6" id="KW-1185">Reference proteome</keyword>
<dbReference type="InterPro" id="IPR002018">
    <property type="entry name" value="CarbesteraseB"/>
</dbReference>
<feature type="domain" description="Carboxylesterase type B" evidence="4">
    <location>
        <begin position="358"/>
        <end position="477"/>
    </location>
</feature>
<dbReference type="InterPro" id="IPR050309">
    <property type="entry name" value="Type-B_Carboxylest/Lipase"/>
</dbReference>
<reference evidence="5 6" key="1">
    <citation type="submission" date="2016-10" db="EMBL/GenBank/DDBJ databases">
        <authorList>
            <person name="de Groot N.N."/>
        </authorList>
    </citation>
    <scope>NUCLEOTIDE SEQUENCE [LARGE SCALE GENOMIC DNA]</scope>
    <source>
        <strain evidence="5 6">S5-249</strain>
    </source>
</reference>
<dbReference type="Gene3D" id="3.40.50.1820">
    <property type="entry name" value="alpha/beta hydrolase"/>
    <property type="match status" value="1"/>
</dbReference>
<dbReference type="PANTHER" id="PTHR11559">
    <property type="entry name" value="CARBOXYLESTERASE"/>
    <property type="match status" value="1"/>
</dbReference>
<dbReference type="AlphaFoldDB" id="A0A1I6KCD3"/>
<comment type="similarity">
    <text evidence="1 3">Belongs to the type-B carboxylesterase/lipase family.</text>
</comment>
<gene>
    <name evidence="5" type="ORF">SAMN05192580_1568</name>
</gene>
<dbReference type="InterPro" id="IPR019826">
    <property type="entry name" value="Carboxylesterase_B_AS"/>
</dbReference>
<evidence type="ECO:0000256" key="3">
    <source>
        <dbReference type="RuleBase" id="RU361235"/>
    </source>
</evidence>
<dbReference type="SUPFAM" id="SSF53474">
    <property type="entry name" value="alpha/beta-Hydrolases"/>
    <property type="match status" value="1"/>
</dbReference>
<protein>
    <recommendedName>
        <fullName evidence="3">Carboxylic ester hydrolase</fullName>
        <ecNumber evidence="3">3.1.1.-</ecNumber>
    </recommendedName>
</protein>
<dbReference type="RefSeq" id="WP_093313009.1">
    <property type="nucleotide sequence ID" value="NZ_FOZG01000001.1"/>
</dbReference>
<evidence type="ECO:0000256" key="1">
    <source>
        <dbReference type="ARBA" id="ARBA00005964"/>
    </source>
</evidence>
<dbReference type="EC" id="3.1.1.-" evidence="3"/>
<sequence>MRALRTLSLASLLLAGAAPTEPVVTTTAGPVRGAMREGAFFFGGIPFAAPPVGPRRWQAPAPAAAWRQTRDATAFGADCPQPASETRETHPQAESCLFLNVVSPDLTARKLPVLFVIHGGANFVGSGRELIDRAIPPIVKDGVVLVAANYRLGRLGFFSHPGLTSEAPRAHSNYYLMDQIAALRWVRDNIAKFGGDPGNVTVIGCSAGGSGVNGVLGSPMARGLIAKASPHSGGGLFNGDRPLARAEKEGIAFAGRVGVTAQGAKALAPLRALSVAQVMAGDKGAPDFGAVVDGTWLPQPISVAFATDRWNKAPLLVGSTSNEASVFGLMGFDRPTMEQRFDIDFAALAPAYGRLDARELLRQVQTDFIFTSGSIGLATLAANGGAPSWAYHYDHVPQAERGEQPGAPHCADFRRWFGFEGGGRTTPPSGEQDRAVTRALHNYLLNFARSGDPNGPGLPVWPRTPAGGSEPLVIGETIAAEPGFRARQLQPWFTRWEAQTGYKISPTRR</sequence>
<feature type="chain" id="PRO_5011331614" description="Carboxylic ester hydrolase" evidence="3">
    <location>
        <begin position="18"/>
        <end position="509"/>
    </location>
</feature>
<proteinExistence type="inferred from homology"/>
<dbReference type="EMBL" id="FOZG01000001">
    <property type="protein sequence ID" value="SFR88902.1"/>
    <property type="molecule type" value="Genomic_DNA"/>
</dbReference>
<evidence type="ECO:0000256" key="2">
    <source>
        <dbReference type="ARBA" id="ARBA00022801"/>
    </source>
</evidence>
<keyword evidence="3" id="KW-0732">Signal</keyword>
<dbReference type="STRING" id="1166337.SAMN05192580_1568"/>
<dbReference type="Proteomes" id="UP000198824">
    <property type="component" value="Unassembled WGS sequence"/>
</dbReference>
<feature type="signal peptide" evidence="3">
    <location>
        <begin position="1"/>
        <end position="17"/>
    </location>
</feature>
<accession>A0A1I6KCD3</accession>
<dbReference type="InterPro" id="IPR029058">
    <property type="entry name" value="AB_hydrolase_fold"/>
</dbReference>
<organism evidence="5 6">
    <name type="scientific">Sphingomonas jatrophae</name>
    <dbReference type="NCBI Taxonomy" id="1166337"/>
    <lineage>
        <taxon>Bacteria</taxon>
        <taxon>Pseudomonadati</taxon>
        <taxon>Pseudomonadota</taxon>
        <taxon>Alphaproteobacteria</taxon>
        <taxon>Sphingomonadales</taxon>
        <taxon>Sphingomonadaceae</taxon>
        <taxon>Sphingomonas</taxon>
    </lineage>
</organism>
<dbReference type="OrthoDB" id="9775851at2"/>
<dbReference type="GO" id="GO:0016787">
    <property type="term" value="F:hydrolase activity"/>
    <property type="evidence" value="ECO:0007669"/>
    <property type="project" value="UniProtKB-KW"/>
</dbReference>
<evidence type="ECO:0000313" key="6">
    <source>
        <dbReference type="Proteomes" id="UP000198824"/>
    </source>
</evidence>
<name>A0A1I6KCD3_9SPHN</name>
<dbReference type="PROSITE" id="PS00122">
    <property type="entry name" value="CARBOXYLESTERASE_B_1"/>
    <property type="match status" value="1"/>
</dbReference>
<evidence type="ECO:0000259" key="4">
    <source>
        <dbReference type="Pfam" id="PF00135"/>
    </source>
</evidence>
<feature type="domain" description="Carboxylesterase type B" evidence="4">
    <location>
        <begin position="21"/>
        <end position="346"/>
    </location>
</feature>
<evidence type="ECO:0000313" key="5">
    <source>
        <dbReference type="EMBL" id="SFR88902.1"/>
    </source>
</evidence>
<dbReference type="Pfam" id="PF00135">
    <property type="entry name" value="COesterase"/>
    <property type="match status" value="2"/>
</dbReference>
<keyword evidence="2 3" id="KW-0378">Hydrolase</keyword>